<name>A0A0B2VVM2_TOXCA</name>
<evidence type="ECO:0000313" key="2">
    <source>
        <dbReference type="EMBL" id="KHN85005.1"/>
    </source>
</evidence>
<organism evidence="2 3">
    <name type="scientific">Toxocara canis</name>
    <name type="common">Canine roundworm</name>
    <dbReference type="NCBI Taxonomy" id="6265"/>
    <lineage>
        <taxon>Eukaryota</taxon>
        <taxon>Metazoa</taxon>
        <taxon>Ecdysozoa</taxon>
        <taxon>Nematoda</taxon>
        <taxon>Chromadorea</taxon>
        <taxon>Rhabditida</taxon>
        <taxon>Spirurina</taxon>
        <taxon>Ascaridomorpha</taxon>
        <taxon>Ascaridoidea</taxon>
        <taxon>Toxocaridae</taxon>
        <taxon>Toxocara</taxon>
    </lineage>
</organism>
<sequence>MSTVDSVRRSGMERSHRKAFHKPATPHLVPPSTDCVHTRSEIITRYSNKFIFIYALQRRSIQFLIMGNRVRQVEVEADSLFPEAVLLVEEFIELLIQDFQWKDIARLYILNIFSFQRKTKWRFFEAIDKSARECRQILFFCGRRFVS</sequence>
<comment type="caution">
    <text evidence="2">The sequence shown here is derived from an EMBL/GenBank/DDBJ whole genome shotgun (WGS) entry which is preliminary data.</text>
</comment>
<evidence type="ECO:0000256" key="1">
    <source>
        <dbReference type="SAM" id="MobiDB-lite"/>
    </source>
</evidence>
<dbReference type="AlphaFoldDB" id="A0A0B2VVM2"/>
<feature type="compositionally biased region" description="Basic and acidic residues" evidence="1">
    <location>
        <begin position="1"/>
        <end position="14"/>
    </location>
</feature>
<feature type="region of interest" description="Disordered" evidence="1">
    <location>
        <begin position="1"/>
        <end position="25"/>
    </location>
</feature>
<keyword evidence="3" id="KW-1185">Reference proteome</keyword>
<dbReference type="EMBL" id="JPKZ01000884">
    <property type="protein sequence ID" value="KHN85005.1"/>
    <property type="molecule type" value="Genomic_DNA"/>
</dbReference>
<accession>A0A0B2VVM2</accession>
<evidence type="ECO:0000313" key="3">
    <source>
        <dbReference type="Proteomes" id="UP000031036"/>
    </source>
</evidence>
<gene>
    <name evidence="2" type="ORF">Tcan_07103</name>
</gene>
<proteinExistence type="predicted"/>
<dbReference type="Proteomes" id="UP000031036">
    <property type="component" value="Unassembled WGS sequence"/>
</dbReference>
<protein>
    <submittedName>
        <fullName evidence="2">Uncharacterized protein</fullName>
    </submittedName>
</protein>
<reference evidence="2 3" key="1">
    <citation type="submission" date="2014-11" db="EMBL/GenBank/DDBJ databases">
        <title>Genetic blueprint of the zoonotic pathogen Toxocara canis.</title>
        <authorList>
            <person name="Zhu X.-Q."/>
            <person name="Korhonen P.K."/>
            <person name="Cai H."/>
            <person name="Young N.D."/>
            <person name="Nejsum P."/>
            <person name="von Samson-Himmelstjerna G."/>
            <person name="Boag P.R."/>
            <person name="Tan P."/>
            <person name="Li Q."/>
            <person name="Min J."/>
            <person name="Yang Y."/>
            <person name="Wang X."/>
            <person name="Fang X."/>
            <person name="Hall R.S."/>
            <person name="Hofmann A."/>
            <person name="Sternberg P.W."/>
            <person name="Jex A.R."/>
            <person name="Gasser R.B."/>
        </authorList>
    </citation>
    <scope>NUCLEOTIDE SEQUENCE [LARGE SCALE GENOMIC DNA]</scope>
    <source>
        <strain evidence="2">PN_DK_2014</strain>
    </source>
</reference>